<reference evidence="2 4" key="3">
    <citation type="submission" date="2018-06" db="EMBL/GenBank/DDBJ databases">
        <authorList>
            <consortium name="Pathogen Informatics"/>
            <person name="Doyle S."/>
        </authorList>
    </citation>
    <scope>NUCLEOTIDE SEQUENCE [LARGE SCALE GENOMIC DNA]</scope>
    <source>
        <strain evidence="2 4">NCTC11327</strain>
    </source>
</reference>
<reference evidence="1" key="2">
    <citation type="submission" date="2018-01" db="EMBL/GenBank/DDBJ databases">
        <title>FDA dAtabase for Regulatory Grade micrObial Sequences (FDA-ARGOS): Supporting development and validation of Infectious Disease Dx tests.</title>
        <authorList>
            <person name="Hoffmann M."/>
            <person name="Allard M."/>
            <person name="Evans P."/>
            <person name="Brown E."/>
            <person name="Tallon L."/>
            <person name="Sadzewicz L."/>
            <person name="Sengamalay N."/>
            <person name="Ott S."/>
            <person name="Godinez A."/>
            <person name="Nagaraj S."/>
            <person name="Vyas G."/>
            <person name="Aluvathingal J."/>
            <person name="Nadendla S."/>
            <person name="Geyer C."/>
            <person name="Sichtig H."/>
        </authorList>
    </citation>
    <scope>NUCLEOTIDE SEQUENCE</scope>
    <source>
        <strain evidence="1">ATCC 33809</strain>
    </source>
</reference>
<organism evidence="2 4">
    <name type="scientific">Vibrio fluvialis</name>
    <dbReference type="NCBI Taxonomy" id="676"/>
    <lineage>
        <taxon>Bacteria</taxon>
        <taxon>Pseudomonadati</taxon>
        <taxon>Pseudomonadota</taxon>
        <taxon>Gammaproteobacteria</taxon>
        <taxon>Vibrionales</taxon>
        <taxon>Vibrionaceae</taxon>
        <taxon>Vibrio</taxon>
    </lineage>
</organism>
<evidence type="ECO:0000313" key="3">
    <source>
        <dbReference type="Proteomes" id="UP000057088"/>
    </source>
</evidence>
<dbReference type="RefSeq" id="WP_081035119.1">
    <property type="nucleotide sequence ID" value="NZ_CABLBX010000004.1"/>
</dbReference>
<name>A0AAX2LXM8_VIBFL</name>
<evidence type="ECO:0000313" key="2">
    <source>
        <dbReference type="EMBL" id="SUQ27016.1"/>
    </source>
</evidence>
<reference evidence="3" key="1">
    <citation type="submission" date="2015-12" db="EMBL/GenBank/DDBJ databases">
        <title>FDA dAtabase for Regulatory Grade micrObial Sequences (FDA-ARGOS): Supporting development and validation of Infectious Disease Dx tests.</title>
        <authorList>
            <person name="Hoffmann M."/>
            <person name="Allard M."/>
            <person name="Evans P."/>
            <person name="Brown E."/>
            <person name="Tallon L.J."/>
            <person name="Sadzewicz L."/>
            <person name="Sengamalay N."/>
            <person name="Ott S."/>
            <person name="Godinez A."/>
            <person name="Nagaraj S."/>
            <person name="Vyas G."/>
            <person name="Aluvathingal J."/>
            <person name="Nadendla S."/>
            <person name="Geyer C."/>
            <person name="Sichtig H."/>
        </authorList>
    </citation>
    <scope>NUCLEOTIDE SEQUENCE [LARGE SCALE GENOMIC DNA]</scope>
    <source>
        <strain evidence="3">ATCC 33809</strain>
    </source>
</reference>
<keyword evidence="3" id="KW-1185">Reference proteome</keyword>
<dbReference type="EMBL" id="UHIP01000002">
    <property type="protein sequence ID" value="SUQ27016.1"/>
    <property type="molecule type" value="Genomic_DNA"/>
</dbReference>
<evidence type="ECO:0000313" key="1">
    <source>
        <dbReference type="EMBL" id="AUV47386.1"/>
    </source>
</evidence>
<evidence type="ECO:0000313" key="4">
    <source>
        <dbReference type="Proteomes" id="UP000254626"/>
    </source>
</evidence>
<dbReference type="AlphaFoldDB" id="A0AAX2LXM8"/>
<proteinExistence type="predicted"/>
<dbReference type="Proteomes" id="UP000254626">
    <property type="component" value="Unassembled WGS sequence"/>
</dbReference>
<dbReference type="GeneID" id="36020788"/>
<dbReference type="EMBL" id="CP014034">
    <property type="protein sequence ID" value="AUV47386.1"/>
    <property type="molecule type" value="Genomic_DNA"/>
</dbReference>
<dbReference type="Proteomes" id="UP000057088">
    <property type="component" value="Chromosome 1"/>
</dbReference>
<gene>
    <name evidence="1" type="ORF">AL536_22405</name>
    <name evidence="2" type="ORF">NCTC11327_03884</name>
</gene>
<dbReference type="KEGG" id="vfl:AL536_22405"/>
<sequence>MKRYPALHLEIAESAAGPSSPNWPVVQNFPRVCRDAIFSLPQAQVPQPKANVWVVTFDLSKLAELLNPTLH</sequence>
<protein>
    <submittedName>
        <fullName evidence="2">Uncharacterized protein</fullName>
    </submittedName>
</protein>
<accession>A0AAX2LXM8</accession>